<reference evidence="2" key="1">
    <citation type="submission" date="2011-08" db="EMBL/GenBank/DDBJ databases">
        <authorList>
            <person name="Rombauts S."/>
        </authorList>
    </citation>
    <scope>NUCLEOTIDE SEQUENCE</scope>
    <source>
        <strain evidence="2">London</strain>
    </source>
</reference>
<evidence type="ECO:0000313" key="1">
    <source>
        <dbReference type="EnsemblMetazoa" id="tetur126g00030.1"/>
    </source>
</evidence>
<dbReference type="EMBL" id="CAEY01000103">
    <property type="status" value="NOT_ANNOTATED_CDS"/>
    <property type="molecule type" value="Genomic_DNA"/>
</dbReference>
<proteinExistence type="predicted"/>
<keyword evidence="2" id="KW-1185">Reference proteome</keyword>
<organism evidence="1 2">
    <name type="scientific">Tetranychus urticae</name>
    <name type="common">Two-spotted spider mite</name>
    <dbReference type="NCBI Taxonomy" id="32264"/>
    <lineage>
        <taxon>Eukaryota</taxon>
        <taxon>Metazoa</taxon>
        <taxon>Ecdysozoa</taxon>
        <taxon>Arthropoda</taxon>
        <taxon>Chelicerata</taxon>
        <taxon>Arachnida</taxon>
        <taxon>Acari</taxon>
        <taxon>Acariformes</taxon>
        <taxon>Trombidiformes</taxon>
        <taxon>Prostigmata</taxon>
        <taxon>Eleutherengona</taxon>
        <taxon>Raphignathae</taxon>
        <taxon>Tetranychoidea</taxon>
        <taxon>Tetranychidae</taxon>
        <taxon>Tetranychus</taxon>
    </lineage>
</organism>
<protein>
    <submittedName>
        <fullName evidence="1">Uncharacterized protein</fullName>
    </submittedName>
</protein>
<evidence type="ECO:0000313" key="2">
    <source>
        <dbReference type="Proteomes" id="UP000015104"/>
    </source>
</evidence>
<reference evidence="1" key="2">
    <citation type="submission" date="2015-06" db="UniProtKB">
        <authorList>
            <consortium name="EnsemblMetazoa"/>
        </authorList>
    </citation>
    <scope>IDENTIFICATION</scope>
</reference>
<name>T1KI36_TETUR</name>
<dbReference type="EnsemblMetazoa" id="tetur126g00030.1">
    <property type="protein sequence ID" value="tetur126g00030.1"/>
    <property type="gene ID" value="tetur126g00030"/>
</dbReference>
<dbReference type="HOGENOM" id="CLU_835045_0_0_1"/>
<dbReference type="Proteomes" id="UP000015104">
    <property type="component" value="Unassembled WGS sequence"/>
</dbReference>
<accession>T1KI36</accession>
<dbReference type="AlphaFoldDB" id="T1KI36"/>
<sequence>MNPGTTTTISRVVLPIGQGNSAMIQVPNQNTPLQQVNQQASTSAQTNPATTIMEAGEMKALKLWLDTIHIDKNTTEEGINDKLSSFNSIERLNLIRLLGKGMADIKQNKEEHFHQSYINKIVDITRIMNSSDGGHARGVLIRSLRNPGVQLQPAELRQSNGSTSSPNKRPLVVVSSDTTYNVTQPKNIKFDNNMAQSDHIIPWTSSGDRGYSLQVTGPEYKRGMTTDFIGDVDEYFGRLISITESDTGATITVDREDGQKKLTELINNSNAGLSATPNALRFPIIKIWLDKRLTGMDMKATIQELRSFNFKGKNFKEKTFEFWKLFGTTYSEF</sequence>